<evidence type="ECO:0000313" key="4">
    <source>
        <dbReference type="Proteomes" id="UP000664795"/>
    </source>
</evidence>
<evidence type="ECO:0000256" key="1">
    <source>
        <dbReference type="ARBA" id="ARBA00038454"/>
    </source>
</evidence>
<dbReference type="PANTHER" id="PTHR21021:SF15">
    <property type="entry name" value="FREE METHIONINE-R-SULFOXIDE REDUCTASE"/>
    <property type="match status" value="1"/>
</dbReference>
<comment type="similarity">
    <text evidence="1">Belongs to the free Met sulfoxide reductase family.</text>
</comment>
<reference evidence="3 4" key="1">
    <citation type="submission" date="2021-03" db="EMBL/GenBank/DDBJ databases">
        <title>Fibrella sp. HMF5036 genome sequencing and assembly.</title>
        <authorList>
            <person name="Kang H."/>
            <person name="Kim H."/>
            <person name="Bae S."/>
            <person name="Joh K."/>
        </authorList>
    </citation>
    <scope>NUCLEOTIDE SEQUENCE [LARGE SCALE GENOMIC DNA]</scope>
    <source>
        <strain evidence="3 4">HMF5036</strain>
    </source>
</reference>
<gene>
    <name evidence="3" type="ORF">J2I48_18220</name>
</gene>
<name>A0A939K256_9BACT</name>
<proteinExistence type="inferred from homology"/>
<dbReference type="GO" id="GO:0033745">
    <property type="term" value="F:L-methionine-(R)-S-oxide reductase activity"/>
    <property type="evidence" value="ECO:0007669"/>
    <property type="project" value="TreeGrafter"/>
</dbReference>
<feature type="domain" description="GAF" evidence="2">
    <location>
        <begin position="33"/>
        <end position="165"/>
    </location>
</feature>
<sequence length="168" mass="18000">MAETLIIPQTQDRAAVYDSLVPQIEALLMGETDLVANLANVAAALKEAFGFFWVGFYLKKEDQLVLGPFQGPIACTRIAFDKGVCGAAYTRRETILVPDVDAFPGHIACSSASKSEVVVPIFDQSGIVVAVLDVDSDQLNDFNEADVTGLEAVGRMLSSTFNRSGEPV</sequence>
<organism evidence="3 4">
    <name type="scientific">Fibrella aquatilis</name>
    <dbReference type="NCBI Taxonomy" id="2817059"/>
    <lineage>
        <taxon>Bacteria</taxon>
        <taxon>Pseudomonadati</taxon>
        <taxon>Bacteroidota</taxon>
        <taxon>Cytophagia</taxon>
        <taxon>Cytophagales</taxon>
        <taxon>Spirosomataceae</taxon>
        <taxon>Fibrella</taxon>
    </lineage>
</organism>
<dbReference type="Proteomes" id="UP000664795">
    <property type="component" value="Unassembled WGS sequence"/>
</dbReference>
<dbReference type="Pfam" id="PF13185">
    <property type="entry name" value="GAF_2"/>
    <property type="match status" value="1"/>
</dbReference>
<dbReference type="EMBL" id="JAFMYU010000015">
    <property type="protein sequence ID" value="MBO0932950.1"/>
    <property type="molecule type" value="Genomic_DNA"/>
</dbReference>
<dbReference type="GO" id="GO:0005829">
    <property type="term" value="C:cytosol"/>
    <property type="evidence" value="ECO:0007669"/>
    <property type="project" value="TreeGrafter"/>
</dbReference>
<dbReference type="RefSeq" id="WP_207336908.1">
    <property type="nucleotide sequence ID" value="NZ_JAFMYU010000015.1"/>
</dbReference>
<evidence type="ECO:0000259" key="2">
    <source>
        <dbReference type="SMART" id="SM00065"/>
    </source>
</evidence>
<dbReference type="PANTHER" id="PTHR21021">
    <property type="entry name" value="GAF/PUTATIVE CYTOSKELETAL PROTEIN"/>
    <property type="match status" value="1"/>
</dbReference>
<dbReference type="SUPFAM" id="SSF55781">
    <property type="entry name" value="GAF domain-like"/>
    <property type="match status" value="1"/>
</dbReference>
<dbReference type="FunFam" id="3.30.450.40:FF:000008">
    <property type="entry name" value="GAF domain-containing proteins"/>
    <property type="match status" value="1"/>
</dbReference>
<keyword evidence="4" id="KW-1185">Reference proteome</keyword>
<protein>
    <submittedName>
        <fullName evidence="3">GAF domain-containing protein</fullName>
    </submittedName>
</protein>
<dbReference type="Gene3D" id="3.30.450.40">
    <property type="match status" value="1"/>
</dbReference>
<dbReference type="SMART" id="SM00065">
    <property type="entry name" value="GAF"/>
    <property type="match status" value="1"/>
</dbReference>
<comment type="caution">
    <text evidence="3">The sequence shown here is derived from an EMBL/GenBank/DDBJ whole genome shotgun (WGS) entry which is preliminary data.</text>
</comment>
<accession>A0A939K256</accession>
<dbReference type="InterPro" id="IPR003018">
    <property type="entry name" value="GAF"/>
</dbReference>
<dbReference type="InterPro" id="IPR051330">
    <property type="entry name" value="Phosphatase_reg/MetRdx"/>
</dbReference>
<evidence type="ECO:0000313" key="3">
    <source>
        <dbReference type="EMBL" id="MBO0932950.1"/>
    </source>
</evidence>
<dbReference type="InterPro" id="IPR029016">
    <property type="entry name" value="GAF-like_dom_sf"/>
</dbReference>
<dbReference type="AlphaFoldDB" id="A0A939K256"/>